<dbReference type="Proteomes" id="UP000626109">
    <property type="component" value="Unassembled WGS sequence"/>
</dbReference>
<organism evidence="2 3">
    <name type="scientific">Polarella glacialis</name>
    <name type="common">Dinoflagellate</name>
    <dbReference type="NCBI Taxonomy" id="89957"/>
    <lineage>
        <taxon>Eukaryota</taxon>
        <taxon>Sar</taxon>
        <taxon>Alveolata</taxon>
        <taxon>Dinophyceae</taxon>
        <taxon>Suessiales</taxon>
        <taxon>Suessiaceae</taxon>
        <taxon>Polarella</taxon>
    </lineage>
</organism>
<reference evidence="2" key="1">
    <citation type="submission" date="2021-02" db="EMBL/GenBank/DDBJ databases">
        <authorList>
            <person name="Dougan E. K."/>
            <person name="Rhodes N."/>
            <person name="Thang M."/>
            <person name="Chan C."/>
        </authorList>
    </citation>
    <scope>NUCLEOTIDE SEQUENCE</scope>
</reference>
<dbReference type="AlphaFoldDB" id="A0A813KTR5"/>
<gene>
    <name evidence="2" type="ORF">PGLA2088_LOCUS35328</name>
</gene>
<dbReference type="EMBL" id="CAJNNW010031813">
    <property type="protein sequence ID" value="CAE8709201.1"/>
    <property type="molecule type" value="Genomic_DNA"/>
</dbReference>
<dbReference type="PANTHER" id="PTHR21357">
    <property type="entry name" value="FAM172 FAMILY PROTEIN HOMOLOG CG10038"/>
    <property type="match status" value="1"/>
</dbReference>
<dbReference type="Gene3D" id="3.40.50.1820">
    <property type="entry name" value="alpha/beta hydrolase"/>
    <property type="match status" value="1"/>
</dbReference>
<dbReference type="Pfam" id="PF22749">
    <property type="entry name" value="Arb2"/>
    <property type="match status" value="2"/>
</dbReference>
<evidence type="ECO:0000313" key="2">
    <source>
        <dbReference type="EMBL" id="CAE8709201.1"/>
    </source>
</evidence>
<dbReference type="InterPro" id="IPR048263">
    <property type="entry name" value="Arb2"/>
</dbReference>
<protein>
    <recommendedName>
        <fullName evidence="1">Arb2 domain-containing protein</fullName>
    </recommendedName>
</protein>
<dbReference type="GO" id="GO:0031048">
    <property type="term" value="P:regulatory ncRNA-mediated heterochromatin formation"/>
    <property type="evidence" value="ECO:0007669"/>
    <property type="project" value="TreeGrafter"/>
</dbReference>
<dbReference type="PANTHER" id="PTHR21357:SF4">
    <property type="entry name" value="FAM172 FAMILY PROTEIN HOMOLOG CG10038"/>
    <property type="match status" value="1"/>
</dbReference>
<sequence>MDSERPAHGTADLSSESMDELRQLGYEYRGGRLLQVGNDKGFEFRDQQHYDLLADAVLGHVGALLVGEAKLTPVVVPLGAEKGPRSSVFVSEGFQAAEKLLLIIQGSGRVRVGVWGCALCINKDLDHGTMLPYLQKAKEQNYGVIVLNPNDNSVERVPIPGSETADRHVAYVWEHFVSAQCASTATVDIVAHSNGGRALLEFLARSPAATSRIRHVVFTDSYHSPAQVSSLSAEPKALLADPSRSVNYVPHSSPLGEAVSDWVSLGYQMNQAQKGCLCLSAAVVDHAATNHAALEPAFKFFAA</sequence>
<name>A0A813KTR5_POLGL</name>
<comment type="caution">
    <text evidence="2">The sequence shown here is derived from an EMBL/GenBank/DDBJ whole genome shotgun (WGS) entry which is preliminary data.</text>
</comment>
<evidence type="ECO:0000259" key="1">
    <source>
        <dbReference type="Pfam" id="PF22749"/>
    </source>
</evidence>
<accession>A0A813KTR5</accession>
<dbReference type="InterPro" id="IPR029058">
    <property type="entry name" value="AB_hydrolase_fold"/>
</dbReference>
<dbReference type="InterPro" id="IPR053858">
    <property type="entry name" value="Arb2_dom"/>
</dbReference>
<feature type="domain" description="Arb2" evidence="1">
    <location>
        <begin position="158"/>
        <end position="254"/>
    </location>
</feature>
<evidence type="ECO:0000313" key="3">
    <source>
        <dbReference type="Proteomes" id="UP000626109"/>
    </source>
</evidence>
<feature type="domain" description="Arb2" evidence="1">
    <location>
        <begin position="21"/>
        <end position="153"/>
    </location>
</feature>
<dbReference type="GO" id="GO:0035197">
    <property type="term" value="F:siRNA binding"/>
    <property type="evidence" value="ECO:0007669"/>
    <property type="project" value="TreeGrafter"/>
</dbReference>
<proteinExistence type="predicted"/>
<dbReference type="GO" id="GO:0005634">
    <property type="term" value="C:nucleus"/>
    <property type="evidence" value="ECO:0007669"/>
    <property type="project" value="TreeGrafter"/>
</dbReference>
<dbReference type="SUPFAM" id="SSF53474">
    <property type="entry name" value="alpha/beta-Hydrolases"/>
    <property type="match status" value="1"/>
</dbReference>